<comment type="caution">
    <text evidence="3">The sequence shown here is derived from an EMBL/GenBank/DDBJ whole genome shotgun (WGS) entry which is preliminary data.</text>
</comment>
<keyword evidence="2" id="KW-0539">Nucleus</keyword>
<evidence type="ECO:0000256" key="1">
    <source>
        <dbReference type="ARBA" id="ARBA00004123"/>
    </source>
</evidence>
<dbReference type="PANTHER" id="PTHR37534:SF46">
    <property type="entry name" value="ZN(II)2CYS6 TRANSCRIPTION FACTOR (EUROFUNG)"/>
    <property type="match status" value="1"/>
</dbReference>
<evidence type="ECO:0000313" key="4">
    <source>
        <dbReference type="Proteomes" id="UP001172681"/>
    </source>
</evidence>
<evidence type="ECO:0000256" key="2">
    <source>
        <dbReference type="ARBA" id="ARBA00023242"/>
    </source>
</evidence>
<evidence type="ECO:0000313" key="3">
    <source>
        <dbReference type="EMBL" id="KAJ9621073.1"/>
    </source>
</evidence>
<dbReference type="PANTHER" id="PTHR37534">
    <property type="entry name" value="TRANSCRIPTIONAL ACTIVATOR PROTEIN UGA3"/>
    <property type="match status" value="1"/>
</dbReference>
<accession>A0AA38XT51</accession>
<gene>
    <name evidence="3" type="ORF">H2204_012054</name>
</gene>
<dbReference type="AlphaFoldDB" id="A0AA38XT51"/>
<proteinExistence type="predicted"/>
<dbReference type="EMBL" id="JAPDRN010000118">
    <property type="protein sequence ID" value="KAJ9621073.1"/>
    <property type="molecule type" value="Genomic_DNA"/>
</dbReference>
<dbReference type="GO" id="GO:0005634">
    <property type="term" value="C:nucleus"/>
    <property type="evidence" value="ECO:0007669"/>
    <property type="project" value="UniProtKB-SubCell"/>
</dbReference>
<protein>
    <submittedName>
        <fullName evidence="3">Uncharacterized protein</fullName>
    </submittedName>
</protein>
<keyword evidence="4" id="KW-1185">Reference proteome</keyword>
<comment type="subcellular location">
    <subcellularLocation>
        <location evidence="1">Nucleus</location>
    </subcellularLocation>
</comment>
<organism evidence="3 4">
    <name type="scientific">Knufia peltigerae</name>
    <dbReference type="NCBI Taxonomy" id="1002370"/>
    <lineage>
        <taxon>Eukaryota</taxon>
        <taxon>Fungi</taxon>
        <taxon>Dikarya</taxon>
        <taxon>Ascomycota</taxon>
        <taxon>Pezizomycotina</taxon>
        <taxon>Eurotiomycetes</taxon>
        <taxon>Chaetothyriomycetidae</taxon>
        <taxon>Chaetothyriales</taxon>
        <taxon>Trichomeriaceae</taxon>
        <taxon>Knufia</taxon>
    </lineage>
</organism>
<dbReference type="InterPro" id="IPR021858">
    <property type="entry name" value="Fun_TF"/>
</dbReference>
<dbReference type="Pfam" id="PF11951">
    <property type="entry name" value="Fungal_trans_2"/>
    <property type="match status" value="1"/>
</dbReference>
<sequence>MENVKPKRPPRPPPKLRTKTGCHKCRELTTPETEDKVVDVILPSPLDSTVSFNPSVLKTKRDWMVFQYASTRFIQLLTTPDATAEFRDVSFVFAIGFHEPWVMHAALAPAALHASCAALMPREDAMVYTESALRGLRKAIERSQVIADKGETFLAASLFLGVFEDFYSAPASQCLTHYKAIARVLEEQTVKTRRLDLDQLSVFQRTLLDSVLYHFATRLIFEEDVDAVCESFPSQTIAMYIDALESGTQQSHESSSILPVLGRCKPSLFLLIYQITWLSRQVPLDKHSSNHTLAVECLEELDKLFYTSPVLNFDGVSSSGDDSSRTPSNTDVAAKLYFLATKVFLVKVLDPGQVQSTSRQISAMLQQAFELLSCFDGAAPCAQFICWSILVLGCAACPTSKIETCAESDLPVDSGAEVRLNMRTLIQRQLLQIWKTSYSGYVKRTAGALDKIWSLPDFLVRDVSKLVSTAGVEYDGLNALVYSGGLGQALLYLPIS</sequence>
<reference evidence="3" key="1">
    <citation type="submission" date="2022-10" db="EMBL/GenBank/DDBJ databases">
        <title>Culturing micro-colonial fungi from biological soil crusts in the Mojave desert and describing Neophaeococcomyces mojavensis, and introducing the new genera and species Taxawa tesnikishii.</title>
        <authorList>
            <person name="Kurbessoian T."/>
            <person name="Stajich J.E."/>
        </authorList>
    </citation>
    <scope>NUCLEOTIDE SEQUENCE</scope>
    <source>
        <strain evidence="3">TK_35</strain>
    </source>
</reference>
<name>A0AA38XT51_9EURO</name>
<dbReference type="Proteomes" id="UP001172681">
    <property type="component" value="Unassembled WGS sequence"/>
</dbReference>